<accession>A0A2J8IKK3</accession>
<organism evidence="1 2">
    <name type="scientific">Pan troglodytes</name>
    <name type="common">Chimpanzee</name>
    <dbReference type="NCBI Taxonomy" id="9598"/>
    <lineage>
        <taxon>Eukaryota</taxon>
        <taxon>Metazoa</taxon>
        <taxon>Chordata</taxon>
        <taxon>Craniata</taxon>
        <taxon>Vertebrata</taxon>
        <taxon>Euteleostomi</taxon>
        <taxon>Mammalia</taxon>
        <taxon>Eutheria</taxon>
        <taxon>Euarchontoglires</taxon>
        <taxon>Primates</taxon>
        <taxon>Haplorrhini</taxon>
        <taxon>Catarrhini</taxon>
        <taxon>Hominidae</taxon>
        <taxon>Pan</taxon>
    </lineage>
</organism>
<evidence type="ECO:0000313" key="1">
    <source>
        <dbReference type="EMBL" id="PNI11057.1"/>
    </source>
</evidence>
<sequence>MGCVYSCFLEDYDEDLVQEASSEDVLGVHMVDKDTERD</sequence>
<proteinExistence type="predicted"/>
<dbReference type="EMBL" id="NBAG03001158">
    <property type="protein sequence ID" value="PNI11057.1"/>
    <property type="molecule type" value="Genomic_DNA"/>
</dbReference>
<gene>
    <name evidence="1" type="ORF">CK820_G0056166</name>
</gene>
<protein>
    <submittedName>
        <fullName evidence="1">FAM153A isoform 4</fullName>
    </submittedName>
</protein>
<dbReference type="AlphaFoldDB" id="A0A2J8IKK3"/>
<evidence type="ECO:0000313" key="2">
    <source>
        <dbReference type="Proteomes" id="UP000236370"/>
    </source>
</evidence>
<feature type="non-terminal residue" evidence="1">
    <location>
        <position position="38"/>
    </location>
</feature>
<dbReference type="Proteomes" id="UP000236370">
    <property type="component" value="Unassembled WGS sequence"/>
</dbReference>
<reference evidence="1 2" key="1">
    <citation type="submission" date="2017-12" db="EMBL/GenBank/DDBJ databases">
        <title>High-resolution comparative analysis of great ape genomes.</title>
        <authorList>
            <person name="Pollen A."/>
            <person name="Hastie A."/>
            <person name="Hormozdiari F."/>
            <person name="Dougherty M."/>
            <person name="Liu R."/>
            <person name="Chaisson M."/>
            <person name="Hoppe E."/>
            <person name="Hill C."/>
            <person name="Pang A."/>
            <person name="Hillier L."/>
            <person name="Baker C."/>
            <person name="Armstrong J."/>
            <person name="Shendure J."/>
            <person name="Paten B."/>
            <person name="Wilson R."/>
            <person name="Chao H."/>
            <person name="Schneider V."/>
            <person name="Ventura M."/>
            <person name="Kronenberg Z."/>
            <person name="Murali S."/>
            <person name="Gordon D."/>
            <person name="Cantsilieris S."/>
            <person name="Munson K."/>
            <person name="Nelson B."/>
            <person name="Raja A."/>
            <person name="Underwood J."/>
            <person name="Diekhans M."/>
            <person name="Fiddes I."/>
            <person name="Haussler D."/>
            <person name="Eichler E."/>
        </authorList>
    </citation>
    <scope>NUCLEOTIDE SEQUENCE [LARGE SCALE GENOMIC DNA]</scope>
    <source>
        <strain evidence="1">Yerkes chimp pedigree #C0471</strain>
    </source>
</reference>
<name>A0A2J8IKK3_PANTR</name>
<comment type="caution">
    <text evidence="1">The sequence shown here is derived from an EMBL/GenBank/DDBJ whole genome shotgun (WGS) entry which is preliminary data.</text>
</comment>